<reference evidence="15 16" key="1">
    <citation type="journal article" date="2017" name="Int. J. Syst. Evol. Microbiol.">
        <title>Rouxiella badensis sp. nov. and Rouxiella silvae sp. nov. isolated from peat bog soil in Germany and emendation of the genus description.</title>
        <authorList>
            <person name="Le Fleche-Mateos A."/>
            <person name="Kugler J.H."/>
            <person name="Hansen S.H."/>
            <person name="Syldatk C."/>
            <person name="Hausmann R."/>
            <person name="Lomprez F."/>
            <person name="Vandenbogaert M."/>
            <person name="Manuguerra J.C."/>
            <person name="Grimont P.A."/>
        </authorList>
    </citation>
    <scope>NUCLEOTIDE SEQUENCE [LARGE SCALE GENOMIC DNA]</scope>
    <source>
        <strain evidence="15 16">DSM 100043</strain>
    </source>
</reference>
<dbReference type="PROSITE" id="PS00770">
    <property type="entry name" value="AA_TRANSFER_CLASS_4"/>
    <property type="match status" value="1"/>
</dbReference>
<dbReference type="Gene3D" id="3.20.10.10">
    <property type="entry name" value="D-amino Acid Aminotransferase, subunit A, domain 2"/>
    <property type="match status" value="1"/>
</dbReference>
<evidence type="ECO:0000256" key="1">
    <source>
        <dbReference type="ARBA" id="ARBA00001933"/>
    </source>
</evidence>
<keyword evidence="6 15" id="KW-0456">Lyase</keyword>
<dbReference type="Gene3D" id="3.30.470.10">
    <property type="match status" value="1"/>
</dbReference>
<evidence type="ECO:0000256" key="11">
    <source>
        <dbReference type="ARBA" id="ARBA00069174"/>
    </source>
</evidence>
<dbReference type="InterPro" id="IPR043131">
    <property type="entry name" value="BCAT-like_N"/>
</dbReference>
<evidence type="ECO:0000256" key="6">
    <source>
        <dbReference type="ARBA" id="ARBA00023239"/>
    </source>
</evidence>
<dbReference type="GO" id="GO:0030170">
    <property type="term" value="F:pyridoxal phosphate binding"/>
    <property type="evidence" value="ECO:0007669"/>
    <property type="project" value="InterPro"/>
</dbReference>
<accession>A0A1X0WG91</accession>
<dbReference type="Pfam" id="PF01063">
    <property type="entry name" value="Aminotran_4"/>
    <property type="match status" value="1"/>
</dbReference>
<comment type="subunit">
    <text evidence="3">Homodimer.</text>
</comment>
<comment type="caution">
    <text evidence="15">The sequence shown here is derived from an EMBL/GenBank/DDBJ whole genome shotgun (WGS) entry which is preliminary data.</text>
</comment>
<evidence type="ECO:0000256" key="10">
    <source>
        <dbReference type="ARBA" id="ARBA00054027"/>
    </source>
</evidence>
<dbReference type="PANTHER" id="PTHR42743">
    <property type="entry name" value="AMINO-ACID AMINOTRANSFERASE"/>
    <property type="match status" value="1"/>
</dbReference>
<organism evidence="15 16">
    <name type="scientific">Rouxiella badensis</name>
    <dbReference type="NCBI Taxonomy" id="1646377"/>
    <lineage>
        <taxon>Bacteria</taxon>
        <taxon>Pseudomonadati</taxon>
        <taxon>Pseudomonadota</taxon>
        <taxon>Gammaproteobacteria</taxon>
        <taxon>Enterobacterales</taxon>
        <taxon>Yersiniaceae</taxon>
        <taxon>Rouxiella</taxon>
    </lineage>
</organism>
<dbReference type="GO" id="GO:0008153">
    <property type="term" value="P:4-aminobenzoate biosynthetic process"/>
    <property type="evidence" value="ECO:0007669"/>
    <property type="project" value="UniProtKB-UniRule"/>
</dbReference>
<evidence type="ECO:0000256" key="12">
    <source>
        <dbReference type="NCBIfam" id="TIGR03461"/>
    </source>
</evidence>
<gene>
    <name evidence="15" type="ORF">BS640_09125</name>
</gene>
<evidence type="ECO:0000256" key="13">
    <source>
        <dbReference type="RuleBase" id="RU004106"/>
    </source>
</evidence>
<comment type="pathway">
    <text evidence="7">Cofactor biosynthesis; tetrahydrofolate biosynthesis; 4-aminobenzoate from chorismate: step 2/2.</text>
</comment>
<dbReference type="SUPFAM" id="SSF56752">
    <property type="entry name" value="D-aminoacid aminotransferase-like PLP-dependent enzymes"/>
    <property type="match status" value="1"/>
</dbReference>
<evidence type="ECO:0000256" key="7">
    <source>
        <dbReference type="ARBA" id="ARBA00035633"/>
    </source>
</evidence>
<evidence type="ECO:0000256" key="3">
    <source>
        <dbReference type="ARBA" id="ARBA00011738"/>
    </source>
</evidence>
<evidence type="ECO:0000256" key="14">
    <source>
        <dbReference type="RuleBase" id="RU004516"/>
    </source>
</evidence>
<dbReference type="EC" id="4.1.3.38" evidence="8 12"/>
<dbReference type="STRING" id="1646377.BS640_09125"/>
<sequence length="267" mass="29357">MYWVNGVSQHSVALGDRAVQFGDGCFTTAWVKNSRVQHLDAHLIRLQKAVTALLMPDCHWGQLRAEMQAAAEGCDEGVLKVILSRGEGGRGYSTQGVKGPTRIVSLSGYPQHYHAWREQGIALALSPVALARSPLLAGIKHLNRLEQVMIRAHLDNTDAHEALVVDTAGMLVECCAANLFWRKGDQVFTPDLSNSGVDGLMRQKIIDVLAHSDSFSLEIVNQPVTTLADAEEVLVCNALMPILSVRKAENWHYNASKLFEFLHPHCS</sequence>
<dbReference type="InterPro" id="IPR001544">
    <property type="entry name" value="Aminotrans_IV"/>
</dbReference>
<dbReference type="AlphaFoldDB" id="A0A1X0WG91"/>
<proteinExistence type="inferred from homology"/>
<evidence type="ECO:0000256" key="5">
    <source>
        <dbReference type="ARBA" id="ARBA00022909"/>
    </source>
</evidence>
<dbReference type="InterPro" id="IPR043132">
    <property type="entry name" value="BCAT-like_C"/>
</dbReference>
<comment type="cofactor">
    <cofactor evidence="1 14">
        <name>pyridoxal 5'-phosphate</name>
        <dbReference type="ChEBI" id="CHEBI:597326"/>
    </cofactor>
</comment>
<name>A0A1X0WG91_9GAMM</name>
<comment type="catalytic activity">
    <reaction evidence="9">
        <text>4-amino-4-deoxychorismate = 4-aminobenzoate + pyruvate + H(+)</text>
        <dbReference type="Rhea" id="RHEA:16201"/>
        <dbReference type="ChEBI" id="CHEBI:15361"/>
        <dbReference type="ChEBI" id="CHEBI:15378"/>
        <dbReference type="ChEBI" id="CHEBI:17836"/>
        <dbReference type="ChEBI" id="CHEBI:58406"/>
        <dbReference type="EC" id="4.1.3.38"/>
    </reaction>
</comment>
<dbReference type="Proteomes" id="UP000192536">
    <property type="component" value="Unassembled WGS sequence"/>
</dbReference>
<dbReference type="InterPro" id="IPR036038">
    <property type="entry name" value="Aminotransferase-like"/>
</dbReference>
<dbReference type="InterPro" id="IPR017824">
    <property type="entry name" value="Aminodeoxychorismate_lyase_IV"/>
</dbReference>
<dbReference type="InterPro" id="IPR050571">
    <property type="entry name" value="Class-IV_PLP-Dep_Aminotrnsfr"/>
</dbReference>
<keyword evidence="5" id="KW-0289">Folate biosynthesis</keyword>
<keyword evidence="16" id="KW-1185">Reference proteome</keyword>
<protein>
    <recommendedName>
        <fullName evidence="11 12">Aminodeoxychorismate lyase</fullName>
        <ecNumber evidence="8 12">4.1.3.38</ecNumber>
    </recommendedName>
</protein>
<dbReference type="RefSeq" id="WP_017493579.1">
    <property type="nucleotide sequence ID" value="NZ_JAJGAQ010000002.1"/>
</dbReference>
<dbReference type="CDD" id="cd01559">
    <property type="entry name" value="ADCL_like"/>
    <property type="match status" value="1"/>
</dbReference>
<evidence type="ECO:0000256" key="4">
    <source>
        <dbReference type="ARBA" id="ARBA00022898"/>
    </source>
</evidence>
<comment type="similarity">
    <text evidence="2 13">Belongs to the class-IV pyridoxal-phosphate-dependent aminotransferase family.</text>
</comment>
<evidence type="ECO:0000313" key="16">
    <source>
        <dbReference type="Proteomes" id="UP000192536"/>
    </source>
</evidence>
<evidence type="ECO:0000256" key="2">
    <source>
        <dbReference type="ARBA" id="ARBA00009320"/>
    </source>
</evidence>
<dbReference type="InterPro" id="IPR018300">
    <property type="entry name" value="Aminotrans_IV_CS"/>
</dbReference>
<keyword evidence="4 14" id="KW-0663">Pyridoxal phosphate</keyword>
<evidence type="ECO:0000256" key="8">
    <source>
        <dbReference type="ARBA" id="ARBA00035676"/>
    </source>
</evidence>
<evidence type="ECO:0000256" key="9">
    <source>
        <dbReference type="ARBA" id="ARBA00049529"/>
    </source>
</evidence>
<dbReference type="EMBL" id="MRWE01000012">
    <property type="protein sequence ID" value="ORJ25806.1"/>
    <property type="molecule type" value="Genomic_DNA"/>
</dbReference>
<dbReference type="PANTHER" id="PTHR42743:SF2">
    <property type="entry name" value="AMINODEOXYCHORISMATE LYASE"/>
    <property type="match status" value="1"/>
</dbReference>
<comment type="function">
    <text evidence="10">Involved in the biosynthesis of p-aminobenzoate (PABA), a precursor of tetrahydrofolate. Converts 4-amino-4-deoxychorismate into 4-aminobenzoate (PABA) and pyruvate.</text>
</comment>
<dbReference type="GO" id="GO:0046656">
    <property type="term" value="P:folic acid biosynthetic process"/>
    <property type="evidence" value="ECO:0007669"/>
    <property type="project" value="UniProtKB-KW"/>
</dbReference>
<dbReference type="FunFam" id="3.20.10.10:FF:000002">
    <property type="entry name" value="D-alanine aminotransferase"/>
    <property type="match status" value="1"/>
</dbReference>
<dbReference type="GO" id="GO:0008696">
    <property type="term" value="F:4-amino-4-deoxychorismate lyase activity"/>
    <property type="evidence" value="ECO:0007669"/>
    <property type="project" value="UniProtKB-UniRule"/>
</dbReference>
<dbReference type="NCBIfam" id="NF004761">
    <property type="entry name" value="PRK06092.1"/>
    <property type="match status" value="1"/>
</dbReference>
<dbReference type="NCBIfam" id="TIGR03461">
    <property type="entry name" value="pabC_Proteo"/>
    <property type="match status" value="1"/>
</dbReference>
<dbReference type="GO" id="GO:0005829">
    <property type="term" value="C:cytosol"/>
    <property type="evidence" value="ECO:0007669"/>
    <property type="project" value="TreeGrafter"/>
</dbReference>
<evidence type="ECO:0000313" key="15">
    <source>
        <dbReference type="EMBL" id="ORJ25806.1"/>
    </source>
</evidence>